<dbReference type="SUPFAM" id="SSF56601">
    <property type="entry name" value="beta-lactamase/transpeptidase-like"/>
    <property type="match status" value="1"/>
</dbReference>
<dbReference type="GO" id="GO:0006508">
    <property type="term" value="P:proteolysis"/>
    <property type="evidence" value="ECO:0007669"/>
    <property type="project" value="UniProtKB-KW"/>
</dbReference>
<keyword evidence="7" id="KW-0328">Glycosyltransferase</keyword>
<dbReference type="EMBL" id="LCCN01000006">
    <property type="protein sequence ID" value="KKS32551.1"/>
    <property type="molecule type" value="Genomic_DNA"/>
</dbReference>
<evidence type="ECO:0000259" key="19">
    <source>
        <dbReference type="Pfam" id="PF00912"/>
    </source>
</evidence>
<keyword evidence="11" id="KW-0573">Peptidoglycan synthesis</keyword>
<keyword evidence="9" id="KW-0378">Hydrolase</keyword>
<evidence type="ECO:0000256" key="4">
    <source>
        <dbReference type="ARBA" id="ARBA00022475"/>
    </source>
</evidence>
<dbReference type="SUPFAM" id="SSF53955">
    <property type="entry name" value="Lysozyme-like"/>
    <property type="match status" value="1"/>
</dbReference>
<reference evidence="20 21" key="1">
    <citation type="journal article" date="2015" name="Nature">
        <title>rRNA introns, odd ribosomes, and small enigmatic genomes across a large radiation of phyla.</title>
        <authorList>
            <person name="Brown C.T."/>
            <person name="Hug L.A."/>
            <person name="Thomas B.C."/>
            <person name="Sharon I."/>
            <person name="Castelle C.J."/>
            <person name="Singh A."/>
            <person name="Wilkins M.J."/>
            <person name="Williams K.H."/>
            <person name="Banfield J.F."/>
        </authorList>
    </citation>
    <scope>NUCLEOTIDE SEQUENCE [LARGE SCALE GENOMIC DNA]</scope>
</reference>
<dbReference type="PANTHER" id="PTHR32282:SF11">
    <property type="entry name" value="PENICILLIN-BINDING PROTEIN 1B"/>
    <property type="match status" value="1"/>
</dbReference>
<evidence type="ECO:0000256" key="1">
    <source>
        <dbReference type="ARBA" id="ARBA00004236"/>
    </source>
</evidence>
<feature type="domain" description="Glycosyl transferase family 51" evidence="19">
    <location>
        <begin position="43"/>
        <end position="212"/>
    </location>
</feature>
<dbReference type="Gene3D" id="2.60.40.10">
    <property type="entry name" value="Immunoglobulins"/>
    <property type="match status" value="1"/>
</dbReference>
<keyword evidence="5" id="KW-0121">Carboxypeptidase</keyword>
<evidence type="ECO:0000256" key="2">
    <source>
        <dbReference type="ARBA" id="ARBA00007090"/>
    </source>
</evidence>
<keyword evidence="6" id="KW-0645">Protease</keyword>
<dbReference type="InterPro" id="IPR001460">
    <property type="entry name" value="PCN-bd_Tpept"/>
</dbReference>
<feature type="compositionally biased region" description="Low complexity" evidence="17">
    <location>
        <begin position="793"/>
        <end position="803"/>
    </location>
</feature>
<keyword evidence="8" id="KW-0808">Transferase</keyword>
<dbReference type="GO" id="GO:0009002">
    <property type="term" value="F:serine-type D-Ala-D-Ala carboxypeptidase activity"/>
    <property type="evidence" value="ECO:0007669"/>
    <property type="project" value="UniProtKB-EC"/>
</dbReference>
<dbReference type="STRING" id="1618356.UU93_C0006G0030"/>
<sequence>MVVLIIMLLGFALFVRDLPSPDKIVRRDGFATKIYDRNNKLLYDVFSDEQRTPVDLSAVSLTVRQATVAIEDKDFYKHGGFDPLTPFRIVWNIVTRHRVVGGSTLTQQLVKNVLLTPERTVIRKLKEFILTIQVERKYTKDQILQMYLNEAPYGGTAWGVESAAQMYFGKNSSALSLEESAIIAGLPQSPTQYSPYAGKLYIDRAGAVLRRMREDGYITREQELNAKKDLPNVQFASGSGQLKAPHFVFYVKQQLVNRYGENAVEQGGLRVTTSLNLDLQDAAQKAVSEEIDKVKYLKITNGAAVAIDPKTGQILAMVGSRGWDDPDYDGKFNVVTQGIRQPGSSIKPVVYLAGLRKGYTASTNFMDVKTSFPGGDKPEYVPENYDGKFRGPILMREALGNSINVPAVKMLALAGIFDTLKIAYDMGLTTLEPTKDNLSRLGLSMALGGGEVKLLDMVSAYSAFANGGKKIDPVAILRVTDKDGRVLEEWKDTVHKQVITPEEAYIISSILSDQNARSITFGPNSAINVSGKSIAVKTGTTNDKRDNWTIGWTPSIVTGVWVGNNDNSPMKEVASGVTGAAPIWKRIILAALNKKTDEPFPRPDGIIEIDVDKISGYRVHDGFDAKKEVFIKGTEPGSDDPIHKKVRMCSGDEQEYFFFKEEDPFIGTDNVNKWQLGIDDWLKDQAEPKYHPPSDLGCGNQVWITVNEPSDKSRINNDSGDVKIKVDITSPDPIKQVEFFVDGVSKQTLTSTPWEVTVHMTNGTHSIDIKATDTQDRVGTRNTRVGINQDWDASPSPSASSTP</sequence>
<dbReference type="PATRIC" id="fig|1618356.3.peg.388"/>
<comment type="subcellular location">
    <subcellularLocation>
        <location evidence="1">Cell membrane</location>
    </subcellularLocation>
</comment>
<dbReference type="Pfam" id="PF17957">
    <property type="entry name" value="Big_7"/>
    <property type="match status" value="1"/>
</dbReference>
<dbReference type="GO" id="GO:0008955">
    <property type="term" value="F:peptidoglycan glycosyltransferase activity"/>
    <property type="evidence" value="ECO:0007669"/>
    <property type="project" value="UniProtKB-EC"/>
</dbReference>
<dbReference type="FunFam" id="1.10.3810.10:FF:000001">
    <property type="entry name" value="Penicillin-binding protein 1A"/>
    <property type="match status" value="1"/>
</dbReference>
<dbReference type="GO" id="GO:0009252">
    <property type="term" value="P:peptidoglycan biosynthetic process"/>
    <property type="evidence" value="ECO:0007669"/>
    <property type="project" value="UniProtKB-KW"/>
</dbReference>
<proteinExistence type="inferred from homology"/>
<dbReference type="InterPro" id="IPR050396">
    <property type="entry name" value="Glycosyltr_51/Transpeptidase"/>
</dbReference>
<dbReference type="Pfam" id="PF00912">
    <property type="entry name" value="Transgly"/>
    <property type="match status" value="1"/>
</dbReference>
<dbReference type="AlphaFoldDB" id="A0A0G1AEJ4"/>
<dbReference type="GO" id="GO:0030288">
    <property type="term" value="C:outer membrane-bounded periplasmic space"/>
    <property type="evidence" value="ECO:0007669"/>
    <property type="project" value="TreeGrafter"/>
</dbReference>
<evidence type="ECO:0000313" key="21">
    <source>
        <dbReference type="Proteomes" id="UP000034160"/>
    </source>
</evidence>
<comment type="catalytic activity">
    <reaction evidence="16">
        <text>[GlcNAc-(1-&gt;4)-Mur2Ac(oyl-L-Ala-gamma-D-Glu-L-Lys-D-Ala-D-Ala)](n)-di-trans,octa-cis-undecaprenyl diphosphate + beta-D-GlcNAc-(1-&gt;4)-Mur2Ac(oyl-L-Ala-gamma-D-Glu-L-Lys-D-Ala-D-Ala)-di-trans,octa-cis-undecaprenyl diphosphate = [GlcNAc-(1-&gt;4)-Mur2Ac(oyl-L-Ala-gamma-D-Glu-L-Lys-D-Ala-D-Ala)](n+1)-di-trans,octa-cis-undecaprenyl diphosphate + di-trans,octa-cis-undecaprenyl diphosphate + H(+)</text>
        <dbReference type="Rhea" id="RHEA:23708"/>
        <dbReference type="Rhea" id="RHEA-COMP:9602"/>
        <dbReference type="Rhea" id="RHEA-COMP:9603"/>
        <dbReference type="ChEBI" id="CHEBI:15378"/>
        <dbReference type="ChEBI" id="CHEBI:58405"/>
        <dbReference type="ChEBI" id="CHEBI:60033"/>
        <dbReference type="ChEBI" id="CHEBI:78435"/>
        <dbReference type="EC" id="2.4.99.28"/>
    </reaction>
</comment>
<keyword evidence="13" id="KW-0511">Multifunctional enzyme</keyword>
<evidence type="ECO:0000256" key="3">
    <source>
        <dbReference type="ARBA" id="ARBA00007739"/>
    </source>
</evidence>
<keyword evidence="10" id="KW-0133">Cell shape</keyword>
<dbReference type="GO" id="GO:0008360">
    <property type="term" value="P:regulation of cell shape"/>
    <property type="evidence" value="ECO:0007669"/>
    <property type="project" value="UniProtKB-KW"/>
</dbReference>
<dbReference type="Proteomes" id="UP000034160">
    <property type="component" value="Unassembled WGS sequence"/>
</dbReference>
<keyword evidence="14" id="KW-0961">Cell wall biogenesis/degradation</keyword>
<dbReference type="GO" id="GO:0005886">
    <property type="term" value="C:plasma membrane"/>
    <property type="evidence" value="ECO:0007669"/>
    <property type="project" value="UniProtKB-SubCell"/>
</dbReference>
<dbReference type="PANTHER" id="PTHR32282">
    <property type="entry name" value="BINDING PROTEIN TRANSPEPTIDASE, PUTATIVE-RELATED"/>
    <property type="match status" value="1"/>
</dbReference>
<dbReference type="Gene3D" id="1.10.3810.10">
    <property type="entry name" value="Biosynthetic peptidoglycan transglycosylase-like"/>
    <property type="match status" value="1"/>
</dbReference>
<dbReference type="GO" id="GO:0008658">
    <property type="term" value="F:penicillin binding"/>
    <property type="evidence" value="ECO:0007669"/>
    <property type="project" value="InterPro"/>
</dbReference>
<dbReference type="InterPro" id="IPR012338">
    <property type="entry name" value="Beta-lactam/transpept-like"/>
</dbReference>
<name>A0A0G1AEJ4_9BACT</name>
<keyword evidence="4" id="KW-1003">Cell membrane</keyword>
<protein>
    <submittedName>
        <fullName evidence="20">Uncharacterized protein</fullName>
    </submittedName>
</protein>
<evidence type="ECO:0000256" key="9">
    <source>
        <dbReference type="ARBA" id="ARBA00022801"/>
    </source>
</evidence>
<comment type="similarity">
    <text evidence="2">In the C-terminal section; belongs to the transpeptidase family.</text>
</comment>
<dbReference type="GO" id="GO:0071555">
    <property type="term" value="P:cell wall organization"/>
    <property type="evidence" value="ECO:0007669"/>
    <property type="project" value="UniProtKB-KW"/>
</dbReference>
<gene>
    <name evidence="20" type="ORF">UU93_C0006G0030</name>
</gene>
<evidence type="ECO:0000256" key="14">
    <source>
        <dbReference type="ARBA" id="ARBA00023316"/>
    </source>
</evidence>
<feature type="region of interest" description="Disordered" evidence="17">
    <location>
        <begin position="773"/>
        <end position="803"/>
    </location>
</feature>
<evidence type="ECO:0000256" key="11">
    <source>
        <dbReference type="ARBA" id="ARBA00022984"/>
    </source>
</evidence>
<organism evidence="20 21">
    <name type="scientific">Candidatus Amesbacteria bacterium GW2011_GWA2_42_12</name>
    <dbReference type="NCBI Taxonomy" id="1618356"/>
    <lineage>
        <taxon>Bacteria</taxon>
        <taxon>Candidatus Amesiibacteriota</taxon>
    </lineage>
</organism>
<evidence type="ECO:0000256" key="10">
    <source>
        <dbReference type="ARBA" id="ARBA00022960"/>
    </source>
</evidence>
<feature type="domain" description="Penicillin-binding protein transpeptidase" evidence="18">
    <location>
        <begin position="302"/>
        <end position="573"/>
    </location>
</feature>
<evidence type="ECO:0000256" key="16">
    <source>
        <dbReference type="ARBA" id="ARBA00049902"/>
    </source>
</evidence>
<dbReference type="InterPro" id="IPR036950">
    <property type="entry name" value="PBP_transglycosylase"/>
</dbReference>
<dbReference type="Gene3D" id="3.40.710.10">
    <property type="entry name" value="DD-peptidase/beta-lactamase superfamily"/>
    <property type="match status" value="1"/>
</dbReference>
<evidence type="ECO:0000256" key="12">
    <source>
        <dbReference type="ARBA" id="ARBA00023136"/>
    </source>
</evidence>
<dbReference type="InterPro" id="IPR001264">
    <property type="entry name" value="Glyco_trans_51"/>
</dbReference>
<evidence type="ECO:0000313" key="20">
    <source>
        <dbReference type="EMBL" id="KKS32551.1"/>
    </source>
</evidence>
<dbReference type="InterPro" id="IPR023346">
    <property type="entry name" value="Lysozyme-like_dom_sf"/>
</dbReference>
<keyword evidence="12" id="KW-0472">Membrane</keyword>
<evidence type="ECO:0000256" key="6">
    <source>
        <dbReference type="ARBA" id="ARBA00022670"/>
    </source>
</evidence>
<comment type="caution">
    <text evidence="20">The sequence shown here is derived from an EMBL/GenBank/DDBJ whole genome shotgun (WGS) entry which is preliminary data.</text>
</comment>
<dbReference type="NCBIfam" id="TIGR02074">
    <property type="entry name" value="PBP_1a_fam"/>
    <property type="match status" value="1"/>
</dbReference>
<accession>A0A0G1AEJ4</accession>
<evidence type="ECO:0000256" key="7">
    <source>
        <dbReference type="ARBA" id="ARBA00022676"/>
    </source>
</evidence>
<evidence type="ECO:0000256" key="17">
    <source>
        <dbReference type="SAM" id="MobiDB-lite"/>
    </source>
</evidence>
<comment type="catalytic activity">
    <reaction evidence="15">
        <text>Preferential cleavage: (Ac)2-L-Lys-D-Ala-|-D-Ala. Also transpeptidation of peptidyl-alanyl moieties that are N-acyl substituents of D-alanine.</text>
        <dbReference type="EC" id="3.4.16.4"/>
    </reaction>
</comment>
<evidence type="ECO:0000256" key="13">
    <source>
        <dbReference type="ARBA" id="ARBA00023268"/>
    </source>
</evidence>
<comment type="similarity">
    <text evidence="3">In the N-terminal section; belongs to the glycosyltransferase 51 family.</text>
</comment>
<evidence type="ECO:0000256" key="8">
    <source>
        <dbReference type="ARBA" id="ARBA00022679"/>
    </source>
</evidence>
<evidence type="ECO:0000256" key="15">
    <source>
        <dbReference type="ARBA" id="ARBA00034000"/>
    </source>
</evidence>
<dbReference type="Pfam" id="PF00905">
    <property type="entry name" value="Transpeptidase"/>
    <property type="match status" value="1"/>
</dbReference>
<evidence type="ECO:0000259" key="18">
    <source>
        <dbReference type="Pfam" id="PF00905"/>
    </source>
</evidence>
<dbReference type="InterPro" id="IPR013783">
    <property type="entry name" value="Ig-like_fold"/>
</dbReference>
<evidence type="ECO:0000256" key="5">
    <source>
        <dbReference type="ARBA" id="ARBA00022645"/>
    </source>
</evidence>